<evidence type="ECO:0000256" key="7">
    <source>
        <dbReference type="ARBA" id="ARBA00023136"/>
    </source>
</evidence>
<evidence type="ECO:0000256" key="11">
    <source>
        <dbReference type="SAM" id="Phobius"/>
    </source>
</evidence>
<dbReference type="PANTHER" id="PTHR24061:SF441">
    <property type="entry name" value="TASTE RECEPTOR TYPE 1 MEMBER 2B-RELATED"/>
    <property type="match status" value="1"/>
</dbReference>
<proteinExistence type="predicted"/>
<dbReference type="InterPro" id="IPR017979">
    <property type="entry name" value="GPCR_3_CS"/>
</dbReference>
<comment type="caution">
    <text evidence="13">The sequence shown here is derived from an EMBL/GenBank/DDBJ whole genome shotgun (WGS) entry which is preliminary data.</text>
</comment>
<feature type="domain" description="GPCR family 3 nine cysteines" evidence="12">
    <location>
        <begin position="102"/>
        <end position="148"/>
    </location>
</feature>
<dbReference type="PANTHER" id="PTHR24061">
    <property type="entry name" value="CALCIUM-SENSING RECEPTOR-RELATED"/>
    <property type="match status" value="1"/>
</dbReference>
<keyword evidence="7 11" id="KW-0472">Membrane</keyword>
<reference evidence="14" key="1">
    <citation type="submission" date="2024-04" db="EMBL/GenBank/DDBJ databases">
        <title>Salinicola lusitanus LLJ914,a marine bacterium isolated from the Okinawa Trough.</title>
        <authorList>
            <person name="Li J."/>
        </authorList>
    </citation>
    <scope>NUCLEOTIDE SEQUENCE [LARGE SCALE GENOMIC DNA]</scope>
</reference>
<dbReference type="PROSITE" id="PS00980">
    <property type="entry name" value="G_PROTEIN_RECEP_F3_2"/>
    <property type="match status" value="2"/>
</dbReference>
<evidence type="ECO:0000259" key="12">
    <source>
        <dbReference type="Pfam" id="PF07562"/>
    </source>
</evidence>
<dbReference type="Pfam" id="PF07562">
    <property type="entry name" value="NCD3G"/>
    <property type="match status" value="2"/>
</dbReference>
<evidence type="ECO:0000256" key="4">
    <source>
        <dbReference type="ARBA" id="ARBA00022729"/>
    </source>
</evidence>
<dbReference type="GO" id="GO:0004930">
    <property type="term" value="F:G protein-coupled receptor activity"/>
    <property type="evidence" value="ECO:0007669"/>
    <property type="project" value="UniProtKB-KW"/>
</dbReference>
<keyword evidence="5 11" id="KW-1133">Transmembrane helix</keyword>
<keyword evidence="10" id="KW-0807">Transducer</keyword>
<gene>
    <name evidence="13" type="ORF">WMY93_027981</name>
</gene>
<dbReference type="GO" id="GO:0005886">
    <property type="term" value="C:plasma membrane"/>
    <property type="evidence" value="ECO:0007669"/>
    <property type="project" value="UniProtKB-SubCell"/>
</dbReference>
<keyword evidence="6" id="KW-0297">G-protein coupled receptor</keyword>
<evidence type="ECO:0000256" key="6">
    <source>
        <dbReference type="ARBA" id="ARBA00023040"/>
    </source>
</evidence>
<dbReference type="InterPro" id="IPR028082">
    <property type="entry name" value="Peripla_BP_I"/>
</dbReference>
<keyword evidence="4" id="KW-0732">Signal</keyword>
<evidence type="ECO:0000256" key="8">
    <source>
        <dbReference type="ARBA" id="ARBA00023170"/>
    </source>
</evidence>
<keyword evidence="9" id="KW-0325">Glycoprotein</keyword>
<name>A0AAW0MUK0_9GOBI</name>
<dbReference type="InterPro" id="IPR038550">
    <property type="entry name" value="GPCR_3_9-Cys_sf"/>
</dbReference>
<evidence type="ECO:0000313" key="14">
    <source>
        <dbReference type="Proteomes" id="UP001460270"/>
    </source>
</evidence>
<dbReference type="FunFam" id="2.10.50.30:FF:000004">
    <property type="entry name" value="Taste receptor type 1 member 3-like protein"/>
    <property type="match status" value="2"/>
</dbReference>
<keyword evidence="14" id="KW-1185">Reference proteome</keyword>
<dbReference type="EMBL" id="JBBPFD010000020">
    <property type="protein sequence ID" value="KAK7884858.1"/>
    <property type="molecule type" value="Genomic_DNA"/>
</dbReference>
<dbReference type="InterPro" id="IPR000068">
    <property type="entry name" value="GPCR_3_Ca_sens_rcpt-rel"/>
</dbReference>
<protein>
    <recommendedName>
        <fullName evidence="12">GPCR family 3 nine cysteines domain-containing protein</fullName>
    </recommendedName>
</protein>
<dbReference type="SUPFAM" id="SSF53822">
    <property type="entry name" value="Periplasmic binding protein-like I"/>
    <property type="match status" value="1"/>
</dbReference>
<evidence type="ECO:0000313" key="13">
    <source>
        <dbReference type="EMBL" id="KAK7884858.1"/>
    </source>
</evidence>
<keyword evidence="2" id="KW-1003">Cell membrane</keyword>
<evidence type="ECO:0000256" key="3">
    <source>
        <dbReference type="ARBA" id="ARBA00022692"/>
    </source>
</evidence>
<feature type="transmembrane region" description="Helical" evidence="11">
    <location>
        <begin position="314"/>
        <end position="339"/>
    </location>
</feature>
<dbReference type="Gene3D" id="2.10.50.30">
    <property type="entry name" value="GPCR, family 3, nine cysteines domain"/>
    <property type="match status" value="2"/>
</dbReference>
<feature type="domain" description="GPCR family 3 nine cysteines" evidence="12">
    <location>
        <begin position="242"/>
        <end position="294"/>
    </location>
</feature>
<keyword evidence="3 11" id="KW-0812">Transmembrane</keyword>
<sequence length="363" mass="39771">MTFEGGEFFQLPVYAAVYALPMRYTTLYNVEAKILSELKRSKFTVLNHTILFDTNGDPRFGYFNIITWNSSGEAETVGIYTFQSAPNFSINESKIQWHTNGQCPPGYRKSVEGIHKCCFKCVGCQKDEYVNMSANPYACLPCGEPEWSPEHSTSCLLRSVEFVPFNDPFAIVIIVGTVVLVGLSLLTIVLFGLNYNTPVCTVADSEFRQSGDLYWVDSLTFTTSVKPSLTTSLRLSIAPGSISLCSEECPVGYAKKQEGIHECCFTCHICPNGTYINATVDEYNCHACTAAEWSSAGSTSCILRTVEFIPFEDAAAIVIMVGTVVLVGLSLLTAVLFGLNYNTPVVKSAGGPVLPDFRLPKSL</sequence>
<evidence type="ECO:0000256" key="9">
    <source>
        <dbReference type="ARBA" id="ARBA00023180"/>
    </source>
</evidence>
<evidence type="ECO:0000256" key="10">
    <source>
        <dbReference type="ARBA" id="ARBA00023224"/>
    </source>
</evidence>
<dbReference type="InterPro" id="IPR011500">
    <property type="entry name" value="GPCR_3_9-Cys_dom"/>
</dbReference>
<dbReference type="Proteomes" id="UP001460270">
    <property type="component" value="Unassembled WGS sequence"/>
</dbReference>
<dbReference type="SUPFAM" id="SSF57586">
    <property type="entry name" value="TNF receptor-like"/>
    <property type="match status" value="1"/>
</dbReference>
<comment type="subcellular location">
    <subcellularLocation>
        <location evidence="1">Cell membrane</location>
        <topology evidence="1">Multi-pass membrane protein</topology>
    </subcellularLocation>
</comment>
<organism evidence="13 14">
    <name type="scientific">Mugilogobius chulae</name>
    <name type="common">yellowstripe goby</name>
    <dbReference type="NCBI Taxonomy" id="88201"/>
    <lineage>
        <taxon>Eukaryota</taxon>
        <taxon>Metazoa</taxon>
        <taxon>Chordata</taxon>
        <taxon>Craniata</taxon>
        <taxon>Vertebrata</taxon>
        <taxon>Euteleostomi</taxon>
        <taxon>Actinopterygii</taxon>
        <taxon>Neopterygii</taxon>
        <taxon>Teleostei</taxon>
        <taxon>Neoteleostei</taxon>
        <taxon>Acanthomorphata</taxon>
        <taxon>Gobiaria</taxon>
        <taxon>Gobiiformes</taxon>
        <taxon>Gobioidei</taxon>
        <taxon>Gobiidae</taxon>
        <taxon>Gobionellinae</taxon>
        <taxon>Mugilogobius</taxon>
    </lineage>
</organism>
<evidence type="ECO:0000256" key="1">
    <source>
        <dbReference type="ARBA" id="ARBA00004651"/>
    </source>
</evidence>
<evidence type="ECO:0000256" key="2">
    <source>
        <dbReference type="ARBA" id="ARBA00022475"/>
    </source>
</evidence>
<evidence type="ECO:0000256" key="5">
    <source>
        <dbReference type="ARBA" id="ARBA00022989"/>
    </source>
</evidence>
<feature type="transmembrane region" description="Helical" evidence="11">
    <location>
        <begin position="169"/>
        <end position="193"/>
    </location>
</feature>
<accession>A0AAW0MUK0</accession>
<dbReference type="AlphaFoldDB" id="A0AAW0MUK0"/>
<keyword evidence="8" id="KW-0675">Receptor</keyword>